<gene>
    <name evidence="3" type="ORF">mPipKuh1_008188</name>
</gene>
<reference evidence="3 4" key="1">
    <citation type="journal article" date="2020" name="Nature">
        <title>Six reference-quality genomes reveal evolution of bat adaptations.</title>
        <authorList>
            <person name="Jebb D."/>
            <person name="Huang Z."/>
            <person name="Pippel M."/>
            <person name="Hughes G.M."/>
            <person name="Lavrichenko K."/>
            <person name="Devanna P."/>
            <person name="Winkler S."/>
            <person name="Jermiin L.S."/>
            <person name="Skirmuntt E.C."/>
            <person name="Katzourakis A."/>
            <person name="Burkitt-Gray L."/>
            <person name="Ray D.A."/>
            <person name="Sullivan K.A.M."/>
            <person name="Roscito J.G."/>
            <person name="Kirilenko B.M."/>
            <person name="Davalos L.M."/>
            <person name="Corthals A.P."/>
            <person name="Power M.L."/>
            <person name="Jones G."/>
            <person name="Ransome R.D."/>
            <person name="Dechmann D.K.N."/>
            <person name="Locatelli A.G."/>
            <person name="Puechmaille S.J."/>
            <person name="Fedrigo O."/>
            <person name="Jarvis E.D."/>
            <person name="Hiller M."/>
            <person name="Vernes S.C."/>
            <person name="Myers E.W."/>
            <person name="Teeling E.C."/>
        </authorList>
    </citation>
    <scope>NUCLEOTIDE SEQUENCE [LARGE SCALE GENOMIC DNA]</scope>
    <source>
        <strain evidence="3">MPipKuh1</strain>
        <tissue evidence="3">Flight muscle</tissue>
    </source>
</reference>
<name>A0A7J7W331_PIPKU</name>
<evidence type="ECO:0000313" key="4">
    <source>
        <dbReference type="Proteomes" id="UP000558488"/>
    </source>
</evidence>
<keyword evidence="2" id="KW-0812">Transmembrane</keyword>
<organism evidence="3 4">
    <name type="scientific">Pipistrellus kuhlii</name>
    <name type="common">Kuhl's pipistrelle</name>
    <dbReference type="NCBI Taxonomy" id="59472"/>
    <lineage>
        <taxon>Eukaryota</taxon>
        <taxon>Metazoa</taxon>
        <taxon>Chordata</taxon>
        <taxon>Craniata</taxon>
        <taxon>Vertebrata</taxon>
        <taxon>Euteleostomi</taxon>
        <taxon>Mammalia</taxon>
        <taxon>Eutheria</taxon>
        <taxon>Laurasiatheria</taxon>
        <taxon>Chiroptera</taxon>
        <taxon>Yangochiroptera</taxon>
        <taxon>Vespertilionidae</taxon>
        <taxon>Pipistrellus</taxon>
    </lineage>
</organism>
<feature type="region of interest" description="Disordered" evidence="1">
    <location>
        <begin position="1"/>
        <end position="22"/>
    </location>
</feature>
<keyword evidence="2" id="KW-1133">Transmembrane helix</keyword>
<feature type="compositionally biased region" description="Low complexity" evidence="1">
    <location>
        <begin position="1"/>
        <end position="16"/>
    </location>
</feature>
<comment type="caution">
    <text evidence="3">The sequence shown here is derived from an EMBL/GenBank/DDBJ whole genome shotgun (WGS) entry which is preliminary data.</text>
</comment>
<dbReference type="AlphaFoldDB" id="A0A7J7W331"/>
<feature type="transmembrane region" description="Helical" evidence="2">
    <location>
        <begin position="85"/>
        <end position="105"/>
    </location>
</feature>
<accession>A0A7J7W331</accession>
<sequence length="139" mass="14799">MDLPTQSTPSTPTSSPLDSASLGSRSSCLMLLTRPERSKRELKIALFVLGLNSFEVGGLLGLGGFGRGILLRPTTGPGSPVAQVATFTSGLFWFSVMWLTGLSLLDMGKGSSWTCCCSTLVWVELCNDSDQQPVSRPQV</sequence>
<evidence type="ECO:0000256" key="2">
    <source>
        <dbReference type="SAM" id="Phobius"/>
    </source>
</evidence>
<keyword evidence="4" id="KW-1185">Reference proteome</keyword>
<feature type="transmembrane region" description="Helical" evidence="2">
    <location>
        <begin position="44"/>
        <end position="65"/>
    </location>
</feature>
<proteinExistence type="predicted"/>
<evidence type="ECO:0000256" key="1">
    <source>
        <dbReference type="SAM" id="MobiDB-lite"/>
    </source>
</evidence>
<dbReference type="EMBL" id="JACAGB010000012">
    <property type="protein sequence ID" value="KAF6331885.1"/>
    <property type="molecule type" value="Genomic_DNA"/>
</dbReference>
<dbReference type="Proteomes" id="UP000558488">
    <property type="component" value="Unassembled WGS sequence"/>
</dbReference>
<protein>
    <submittedName>
        <fullName evidence="3">Uncharacterized protein</fullName>
    </submittedName>
</protein>
<keyword evidence="2" id="KW-0472">Membrane</keyword>
<evidence type="ECO:0000313" key="3">
    <source>
        <dbReference type="EMBL" id="KAF6331885.1"/>
    </source>
</evidence>